<dbReference type="EMBL" id="CH473954">
    <property type="protein sequence ID" value="EDL77407.1"/>
    <property type="molecule type" value="Genomic_DNA"/>
</dbReference>
<sequence>MSPVSRLLSPVFNRITGRS</sequence>
<evidence type="ECO:0000313" key="2">
    <source>
        <dbReference type="Proteomes" id="UP000234681"/>
    </source>
</evidence>
<dbReference type="Proteomes" id="UP000234681">
    <property type="component" value="Chromosome 8"/>
</dbReference>
<protein>
    <submittedName>
        <fullName evidence="1">RCG25356, isoform CRA_a</fullName>
    </submittedName>
</protein>
<accession>A6I2H0</accession>
<gene>
    <name evidence="1" type="ORF">rCG_25356</name>
</gene>
<proteinExistence type="predicted"/>
<evidence type="ECO:0000313" key="1">
    <source>
        <dbReference type="EMBL" id="EDL77407.1"/>
    </source>
</evidence>
<dbReference type="AlphaFoldDB" id="A6I2H0"/>
<reference evidence="1 2" key="1">
    <citation type="submission" date="2005-09" db="EMBL/GenBank/DDBJ databases">
        <authorList>
            <person name="Mural R.J."/>
            <person name="Li P.W."/>
            <person name="Adams M.D."/>
            <person name="Amanatides P.G."/>
            <person name="Baden-Tillson H."/>
            <person name="Barnstead M."/>
            <person name="Chin S.H."/>
            <person name="Dew I."/>
            <person name="Evans C.A."/>
            <person name="Ferriera S."/>
            <person name="Flanigan M."/>
            <person name="Fosler C."/>
            <person name="Glodek A."/>
            <person name="Gu Z."/>
            <person name="Holt R.A."/>
            <person name="Jennings D."/>
            <person name="Kraft C.L."/>
            <person name="Lu F."/>
            <person name="Nguyen T."/>
            <person name="Nusskern D.R."/>
            <person name="Pfannkoch C.M."/>
            <person name="Sitter C."/>
            <person name="Sutton G.G."/>
            <person name="Venter J.C."/>
            <person name="Wang Z."/>
            <person name="Woodage T."/>
            <person name="Zheng X.H."/>
            <person name="Zhong F."/>
        </authorList>
    </citation>
    <scope>NUCLEOTIDE SEQUENCE [LARGE SCALE GENOMIC DNA]</scope>
    <source>
        <strain>BN</strain>
        <strain evidence="2">Sprague-Dawley</strain>
    </source>
</reference>
<name>A6I2H0_RAT</name>
<organism evidence="1 2">
    <name type="scientific">Rattus norvegicus</name>
    <name type="common">Rat</name>
    <dbReference type="NCBI Taxonomy" id="10116"/>
    <lineage>
        <taxon>Eukaryota</taxon>
        <taxon>Metazoa</taxon>
        <taxon>Chordata</taxon>
        <taxon>Craniata</taxon>
        <taxon>Vertebrata</taxon>
        <taxon>Euteleostomi</taxon>
        <taxon>Mammalia</taxon>
        <taxon>Eutheria</taxon>
        <taxon>Euarchontoglires</taxon>
        <taxon>Glires</taxon>
        <taxon>Rodentia</taxon>
        <taxon>Myomorpha</taxon>
        <taxon>Muroidea</taxon>
        <taxon>Muridae</taxon>
        <taxon>Murinae</taxon>
        <taxon>Rattus</taxon>
    </lineage>
</organism>